<evidence type="ECO:0000313" key="7">
    <source>
        <dbReference type="EMBL" id="OKY95648.1"/>
    </source>
</evidence>
<dbReference type="InterPro" id="IPR015422">
    <property type="entry name" value="PyrdxlP-dep_Trfase_small"/>
</dbReference>
<name>A0A1Q6F9Y0_9BACT</name>
<dbReference type="GO" id="GO:0030170">
    <property type="term" value="F:pyridoxal phosphate binding"/>
    <property type="evidence" value="ECO:0007669"/>
    <property type="project" value="InterPro"/>
</dbReference>
<evidence type="ECO:0000256" key="1">
    <source>
        <dbReference type="ARBA" id="ARBA00001933"/>
    </source>
</evidence>
<evidence type="ECO:0000256" key="5">
    <source>
        <dbReference type="PIRSR" id="PIRSR001434-2"/>
    </source>
</evidence>
<dbReference type="InterPro" id="IPR015424">
    <property type="entry name" value="PyrdxlP-dep_Trfase"/>
</dbReference>
<evidence type="ECO:0000256" key="6">
    <source>
        <dbReference type="RuleBase" id="RU362118"/>
    </source>
</evidence>
<dbReference type="InterPro" id="IPR015421">
    <property type="entry name" value="PyrdxlP-dep_Trfase_major"/>
</dbReference>
<dbReference type="STRING" id="28117.BHV66_03525"/>
<accession>A0A1Q6F9Y0</accession>
<protein>
    <submittedName>
        <fullName evidence="7">O-acetylhomoserine aminocarboxypropyltransferase</fullName>
    </submittedName>
</protein>
<dbReference type="InterPro" id="IPR006235">
    <property type="entry name" value="OAc-hSer/O-AcSer_sulfhydrylase"/>
</dbReference>
<evidence type="ECO:0000256" key="2">
    <source>
        <dbReference type="ARBA" id="ARBA00009077"/>
    </source>
</evidence>
<dbReference type="PANTHER" id="PTHR43797:SF2">
    <property type="entry name" value="HOMOCYSTEINE_CYSTEINE SYNTHASE"/>
    <property type="match status" value="1"/>
</dbReference>
<dbReference type="Gene3D" id="3.90.1150.10">
    <property type="entry name" value="Aspartate Aminotransferase, domain 1"/>
    <property type="match status" value="1"/>
</dbReference>
<dbReference type="RefSeq" id="WP_022459575.1">
    <property type="nucleotide sequence ID" value="NZ_BAAFLA010000015.1"/>
</dbReference>
<sequence length="427" mass="46305">MKKQNLRFETLQVHAGQQADPATGSCAVPIHQTVAYTFESAEKSAAVFALTEPGYIYTRLNNPTTAVFEERIAALEGGTGAVATASGMAAQMLAITNIAQAGDNIVSTSYLYGGTTNQFKYTLRRLGIEVRFAQGDDPKSISALIDDRTRAIYIETIGNPAFNIPDFEAIAEIGRKHGIAVIADNTFGAGGYLCQPIKWGANVVLHAATKWIGGHGNSMGGVAIDGGNFDWGNGRYPLISEPSEGYHGFNFWENCGDQAFAVRARCEVLRDTGACQSPFNSFLLLQGLETLSLRVQRSVDNALEMAQWLEKHPKIESVNYPGLKSSPFHDLAKKYLTNGFGGVLTFRVKGSAEQASSLLNHLEIISHLANVGDTRSLLVHPASTTHSQLNERELVASGVYPNMLRFSLGIEHIDDLKEEIGNALKRL</sequence>
<dbReference type="GO" id="GO:0006535">
    <property type="term" value="P:cysteine biosynthetic process from serine"/>
    <property type="evidence" value="ECO:0007669"/>
    <property type="project" value="TreeGrafter"/>
</dbReference>
<organism evidence="7 8">
    <name type="scientific">Alistipes putredinis</name>
    <dbReference type="NCBI Taxonomy" id="28117"/>
    <lineage>
        <taxon>Bacteria</taxon>
        <taxon>Pseudomonadati</taxon>
        <taxon>Bacteroidota</taxon>
        <taxon>Bacteroidia</taxon>
        <taxon>Bacteroidales</taxon>
        <taxon>Rikenellaceae</taxon>
        <taxon>Alistipes</taxon>
    </lineage>
</organism>
<dbReference type="AlphaFoldDB" id="A0A1Q6F9Y0"/>
<keyword evidence="4 5" id="KW-0663">Pyridoxal phosphate</keyword>
<dbReference type="NCBIfam" id="TIGR01326">
    <property type="entry name" value="OAH_OAS_sulfhy"/>
    <property type="match status" value="1"/>
</dbReference>
<dbReference type="Gene3D" id="3.40.640.10">
    <property type="entry name" value="Type I PLP-dependent aspartate aminotransferase-like (Major domain)"/>
    <property type="match status" value="1"/>
</dbReference>
<feature type="modified residue" description="N6-(pyridoxal phosphate)lysine" evidence="5">
    <location>
        <position position="210"/>
    </location>
</feature>
<evidence type="ECO:0000256" key="4">
    <source>
        <dbReference type="ARBA" id="ARBA00022898"/>
    </source>
</evidence>
<dbReference type="GO" id="GO:0071269">
    <property type="term" value="P:L-homocysteine biosynthetic process"/>
    <property type="evidence" value="ECO:0007669"/>
    <property type="project" value="TreeGrafter"/>
</dbReference>
<dbReference type="GO" id="GO:0019346">
    <property type="term" value="P:transsulfuration"/>
    <property type="evidence" value="ECO:0007669"/>
    <property type="project" value="InterPro"/>
</dbReference>
<dbReference type="InterPro" id="IPR000277">
    <property type="entry name" value="Cys/Met-Metab_PyrdxlP-dep_enz"/>
</dbReference>
<dbReference type="CDD" id="cd00614">
    <property type="entry name" value="CGS_like"/>
    <property type="match status" value="1"/>
</dbReference>
<comment type="cofactor">
    <cofactor evidence="1 6">
        <name>pyridoxal 5'-phosphate</name>
        <dbReference type="ChEBI" id="CHEBI:597326"/>
    </cofactor>
</comment>
<evidence type="ECO:0000313" key="8">
    <source>
        <dbReference type="Proteomes" id="UP000187417"/>
    </source>
</evidence>
<reference evidence="7 8" key="1">
    <citation type="journal article" date="2016" name="Nat. Biotechnol.">
        <title>Measurement of bacterial replication rates in microbial communities.</title>
        <authorList>
            <person name="Brown C.T."/>
            <person name="Olm M.R."/>
            <person name="Thomas B.C."/>
            <person name="Banfield J.F."/>
        </authorList>
    </citation>
    <scope>NUCLEOTIDE SEQUENCE [LARGE SCALE GENOMIC DNA]</scope>
    <source>
        <strain evidence="7">CAG:67_53_122</strain>
    </source>
</reference>
<gene>
    <name evidence="7" type="ORF">BHV66_03525</name>
</gene>
<evidence type="ECO:0000256" key="3">
    <source>
        <dbReference type="ARBA" id="ARBA00022679"/>
    </source>
</evidence>
<comment type="caution">
    <text evidence="7">The sequence shown here is derived from an EMBL/GenBank/DDBJ whole genome shotgun (WGS) entry which is preliminary data.</text>
</comment>
<proteinExistence type="inferred from homology"/>
<dbReference type="EMBL" id="MNQH01000004">
    <property type="protein sequence ID" value="OKY95648.1"/>
    <property type="molecule type" value="Genomic_DNA"/>
</dbReference>
<comment type="similarity">
    <text evidence="2 6">Belongs to the trans-sulfuration enzymes family.</text>
</comment>
<dbReference type="Pfam" id="PF01053">
    <property type="entry name" value="Cys_Met_Meta_PP"/>
    <property type="match status" value="1"/>
</dbReference>
<dbReference type="PANTHER" id="PTHR43797">
    <property type="entry name" value="HOMOCYSTEINE/CYSTEINE SYNTHASE"/>
    <property type="match status" value="1"/>
</dbReference>
<dbReference type="FunFam" id="3.40.640.10:FF:000035">
    <property type="entry name" value="O-succinylhomoserine sulfhydrylase"/>
    <property type="match status" value="1"/>
</dbReference>
<dbReference type="GO" id="GO:0004124">
    <property type="term" value="F:cysteine synthase activity"/>
    <property type="evidence" value="ECO:0007669"/>
    <property type="project" value="TreeGrafter"/>
</dbReference>
<dbReference type="SUPFAM" id="SSF53383">
    <property type="entry name" value="PLP-dependent transferases"/>
    <property type="match status" value="1"/>
</dbReference>
<dbReference type="GO" id="GO:0005737">
    <property type="term" value="C:cytoplasm"/>
    <property type="evidence" value="ECO:0007669"/>
    <property type="project" value="TreeGrafter"/>
</dbReference>
<keyword evidence="3 7" id="KW-0808">Transferase</keyword>
<dbReference type="Proteomes" id="UP000187417">
    <property type="component" value="Unassembled WGS sequence"/>
</dbReference>
<dbReference type="PIRSF" id="PIRSF001434">
    <property type="entry name" value="CGS"/>
    <property type="match status" value="1"/>
</dbReference>
<dbReference type="GO" id="GO:0003961">
    <property type="term" value="F:O-acetylhomoserine aminocarboxypropyltransferase activity"/>
    <property type="evidence" value="ECO:0007669"/>
    <property type="project" value="TreeGrafter"/>
</dbReference>